<accession>A0A7Y0K906</accession>
<dbReference type="GO" id="GO:0016740">
    <property type="term" value="F:transferase activity"/>
    <property type="evidence" value="ECO:0007669"/>
    <property type="project" value="UniProtKB-KW"/>
</dbReference>
<sequence>MERLEPIEAARLFIDKYFTNCNAAVLAGSVVRGQATATSDLDIVVFDEQIESSFRESVCEFGWPIEVFVHNLSSYKDFFLMDYHIAKPSMQRMVTEGIVLRNDGVLNDIKQEAEKMLVAGPKEWSEETIRTKRYFISDVLDDFIGSTNEQEAIFIASSLSMLLHEFVLRVNNQWIGTSKWMVRSLRQYDLTFADKFIEAFQVFYRTGEKTKVILLAEQVLDPYGGKLFAGFSLGKK</sequence>
<dbReference type="SUPFAM" id="SSF81301">
    <property type="entry name" value="Nucleotidyltransferase"/>
    <property type="match status" value="1"/>
</dbReference>
<comment type="caution">
    <text evidence="1">The sequence shown here is derived from an EMBL/GenBank/DDBJ whole genome shotgun (WGS) entry which is preliminary data.</text>
</comment>
<keyword evidence="2" id="KW-1185">Reference proteome</keyword>
<keyword evidence="1" id="KW-0808">Transferase</keyword>
<gene>
    <name evidence="1" type="ORF">HHU08_13850</name>
</gene>
<organism evidence="1 2">
    <name type="scientific">Niallia alba</name>
    <dbReference type="NCBI Taxonomy" id="2729105"/>
    <lineage>
        <taxon>Bacteria</taxon>
        <taxon>Bacillati</taxon>
        <taxon>Bacillota</taxon>
        <taxon>Bacilli</taxon>
        <taxon>Bacillales</taxon>
        <taxon>Bacillaceae</taxon>
        <taxon>Niallia</taxon>
    </lineage>
</organism>
<evidence type="ECO:0000313" key="1">
    <source>
        <dbReference type="EMBL" id="NMO78066.1"/>
    </source>
</evidence>
<dbReference type="AlphaFoldDB" id="A0A7Y0K906"/>
<dbReference type="RefSeq" id="WP_169188698.1">
    <property type="nucleotide sequence ID" value="NZ_JABBPK010000001.1"/>
</dbReference>
<dbReference type="Proteomes" id="UP000588491">
    <property type="component" value="Unassembled WGS sequence"/>
</dbReference>
<dbReference type="CDD" id="cd05403">
    <property type="entry name" value="NT_KNTase_like"/>
    <property type="match status" value="1"/>
</dbReference>
<protein>
    <submittedName>
        <fullName evidence="1">Nucleotidyltransferase domain-containing protein</fullName>
    </submittedName>
</protein>
<name>A0A7Y0K906_9BACI</name>
<dbReference type="EMBL" id="JABBPK010000001">
    <property type="protein sequence ID" value="NMO78066.1"/>
    <property type="molecule type" value="Genomic_DNA"/>
</dbReference>
<dbReference type="InterPro" id="IPR043519">
    <property type="entry name" value="NT_sf"/>
</dbReference>
<reference evidence="1 2" key="1">
    <citation type="submission" date="2020-04" db="EMBL/GenBank/DDBJ databases">
        <title>Bacillus sp. UniB3 isolated from commercial digestive syrup.</title>
        <authorList>
            <person name="Thorat V."/>
            <person name="Kirdat K."/>
            <person name="Tiwarekar B."/>
            <person name="Yadav A."/>
        </authorList>
    </citation>
    <scope>NUCLEOTIDE SEQUENCE [LARGE SCALE GENOMIC DNA]</scope>
    <source>
        <strain evidence="1 2">UniB3</strain>
    </source>
</reference>
<proteinExistence type="predicted"/>
<evidence type="ECO:0000313" key="2">
    <source>
        <dbReference type="Proteomes" id="UP000588491"/>
    </source>
</evidence>
<dbReference type="Gene3D" id="3.30.460.10">
    <property type="entry name" value="Beta Polymerase, domain 2"/>
    <property type="match status" value="1"/>
</dbReference>